<dbReference type="PANTHER" id="PTHR31589:SF235">
    <property type="entry name" value="PROTEIN, PUTATIVE (DUF239)-RELATED"/>
    <property type="match status" value="1"/>
</dbReference>
<dbReference type="PROSITE" id="PS52045">
    <property type="entry name" value="NEPROSIN_PEP_CD"/>
    <property type="match status" value="1"/>
</dbReference>
<feature type="region of interest" description="Disordered" evidence="1">
    <location>
        <begin position="141"/>
        <end position="166"/>
    </location>
</feature>
<accession>R0GAC6</accession>
<dbReference type="AlphaFoldDB" id="R0GAC6"/>
<dbReference type="InterPro" id="IPR053168">
    <property type="entry name" value="Glutamic_endopeptidase"/>
</dbReference>
<proteinExistence type="predicted"/>
<evidence type="ECO:0000256" key="1">
    <source>
        <dbReference type="SAM" id="MobiDB-lite"/>
    </source>
</evidence>
<dbReference type="eggNOG" id="ENOG502QRGN">
    <property type="taxonomic scope" value="Eukaryota"/>
</dbReference>
<feature type="non-terminal residue" evidence="3">
    <location>
        <position position="1"/>
    </location>
</feature>
<dbReference type="InterPro" id="IPR004314">
    <property type="entry name" value="Neprosin"/>
</dbReference>
<dbReference type="Pfam" id="PF14365">
    <property type="entry name" value="Neprosin_AP"/>
    <property type="match status" value="1"/>
</dbReference>
<evidence type="ECO:0000259" key="2">
    <source>
        <dbReference type="PROSITE" id="PS52045"/>
    </source>
</evidence>
<sequence>TRHGYILDCIDIQKQLAFDHPLLKNHSIQLKPTSIPKWTRDNDTSPKSSSLPFRQDDDDTSCPIGTFAIAEYYKENHGAMGSINIWDPSVKPDQLSLASISIENGLRDSLQSISAGCSPHQHYNKSNVQSSSLQQSLQQNKTKLQVIQKEQQTKPAGSPNIVSPKVNQNHSGLFTYWTADGDNKTGCYNTLCPGFVQVSSKFALGTLAKPVSTYNGEQYILRVIIFQDNITGNWWFLLRGKPIGYWPRSLFNGEGIAYGASRVFWGGEVYSAVRQRTSPIMGNGHFPQEGYKKAAFVNGLKVIDHVSEKKNTSPPASNMVIFANSPRASDLVLFSNSPTCYKVETRSGVGEYWSSAIFFGGPGGCTIT</sequence>
<keyword evidence="4" id="KW-1185">Reference proteome</keyword>
<protein>
    <recommendedName>
        <fullName evidence="2">Neprosin PEP catalytic domain-containing protein</fullName>
    </recommendedName>
</protein>
<dbReference type="InterPro" id="IPR025521">
    <property type="entry name" value="Neprosin_propep"/>
</dbReference>
<dbReference type="Pfam" id="PF03080">
    <property type="entry name" value="Neprosin"/>
    <property type="match status" value="1"/>
</dbReference>
<evidence type="ECO:0000313" key="3">
    <source>
        <dbReference type="EMBL" id="EOA32496.1"/>
    </source>
</evidence>
<dbReference type="Proteomes" id="UP000029121">
    <property type="component" value="Unassembled WGS sequence"/>
</dbReference>
<organism evidence="3 4">
    <name type="scientific">Capsella rubella</name>
    <dbReference type="NCBI Taxonomy" id="81985"/>
    <lineage>
        <taxon>Eukaryota</taxon>
        <taxon>Viridiplantae</taxon>
        <taxon>Streptophyta</taxon>
        <taxon>Embryophyta</taxon>
        <taxon>Tracheophyta</taxon>
        <taxon>Spermatophyta</taxon>
        <taxon>Magnoliopsida</taxon>
        <taxon>eudicotyledons</taxon>
        <taxon>Gunneridae</taxon>
        <taxon>Pentapetalae</taxon>
        <taxon>rosids</taxon>
        <taxon>malvids</taxon>
        <taxon>Brassicales</taxon>
        <taxon>Brassicaceae</taxon>
        <taxon>Camelineae</taxon>
        <taxon>Capsella</taxon>
    </lineage>
</organism>
<dbReference type="EMBL" id="KB870807">
    <property type="protein sequence ID" value="EOA32496.1"/>
    <property type="molecule type" value="Genomic_DNA"/>
</dbReference>
<feature type="region of interest" description="Disordered" evidence="1">
    <location>
        <begin position="34"/>
        <end position="58"/>
    </location>
</feature>
<feature type="domain" description="Neprosin PEP catalytic" evidence="2">
    <location>
        <begin position="57"/>
        <end position="366"/>
    </location>
</feature>
<dbReference type="PANTHER" id="PTHR31589">
    <property type="entry name" value="PROTEIN, PUTATIVE (DUF239)-RELATED-RELATED"/>
    <property type="match status" value="1"/>
</dbReference>
<evidence type="ECO:0000313" key="4">
    <source>
        <dbReference type="Proteomes" id="UP000029121"/>
    </source>
</evidence>
<gene>
    <name evidence="3" type="ORF">CARUB_v10015776mg</name>
</gene>
<reference evidence="4" key="1">
    <citation type="journal article" date="2013" name="Nat. Genet.">
        <title>The Capsella rubella genome and the genomic consequences of rapid mating system evolution.</title>
        <authorList>
            <person name="Slotte T."/>
            <person name="Hazzouri K.M."/>
            <person name="Agren J.A."/>
            <person name="Koenig D."/>
            <person name="Maumus F."/>
            <person name="Guo Y.L."/>
            <person name="Steige K."/>
            <person name="Platts A.E."/>
            <person name="Escobar J.S."/>
            <person name="Newman L.K."/>
            <person name="Wang W."/>
            <person name="Mandakova T."/>
            <person name="Vello E."/>
            <person name="Smith L.M."/>
            <person name="Henz S.R."/>
            <person name="Steffen J."/>
            <person name="Takuno S."/>
            <person name="Brandvain Y."/>
            <person name="Coop G."/>
            <person name="Andolfatto P."/>
            <person name="Hu T.T."/>
            <person name="Blanchette M."/>
            <person name="Clark R.M."/>
            <person name="Quesneville H."/>
            <person name="Nordborg M."/>
            <person name="Gaut B.S."/>
            <person name="Lysak M.A."/>
            <person name="Jenkins J."/>
            <person name="Grimwood J."/>
            <person name="Chapman J."/>
            <person name="Prochnik S."/>
            <person name="Shu S."/>
            <person name="Rokhsar D."/>
            <person name="Schmutz J."/>
            <person name="Weigel D."/>
            <person name="Wright S.I."/>
        </authorList>
    </citation>
    <scope>NUCLEOTIDE SEQUENCE [LARGE SCALE GENOMIC DNA]</scope>
    <source>
        <strain evidence="4">cv. Monte Gargano</strain>
    </source>
</reference>
<name>R0GAC6_9BRAS</name>